<reference evidence="4 5" key="1">
    <citation type="submission" date="2023-01" db="EMBL/GenBank/DDBJ databases">
        <title>Draft genome sequence of Nocardiopsis sp. RSe5-2 isolated from halophytes.</title>
        <authorList>
            <person name="Duangmal K."/>
            <person name="Chantavorakit T."/>
        </authorList>
    </citation>
    <scope>NUCLEOTIDE SEQUENCE [LARGE SCALE GENOMIC DNA]</scope>
    <source>
        <strain evidence="4 5">RSe5-2</strain>
    </source>
</reference>
<evidence type="ECO:0000256" key="2">
    <source>
        <dbReference type="SAM" id="MobiDB-lite"/>
    </source>
</evidence>
<keyword evidence="1" id="KW-0597">Phosphoprotein</keyword>
<dbReference type="Gene3D" id="2.60.200.20">
    <property type="match status" value="1"/>
</dbReference>
<dbReference type="InterPro" id="IPR000253">
    <property type="entry name" value="FHA_dom"/>
</dbReference>
<dbReference type="EMBL" id="JAQFWQ010000013">
    <property type="protein sequence ID" value="MDA2810386.1"/>
    <property type="molecule type" value="Genomic_DNA"/>
</dbReference>
<dbReference type="InterPro" id="IPR008984">
    <property type="entry name" value="SMAD_FHA_dom_sf"/>
</dbReference>
<feature type="compositionally biased region" description="Low complexity" evidence="2">
    <location>
        <begin position="78"/>
        <end position="87"/>
    </location>
</feature>
<dbReference type="PANTHER" id="PTHR23308">
    <property type="entry name" value="NUCLEAR INHIBITOR OF PROTEIN PHOSPHATASE-1"/>
    <property type="match status" value="1"/>
</dbReference>
<dbReference type="Pfam" id="PF00498">
    <property type="entry name" value="FHA"/>
    <property type="match status" value="1"/>
</dbReference>
<proteinExistence type="predicted"/>
<keyword evidence="5" id="KW-1185">Reference proteome</keyword>
<protein>
    <submittedName>
        <fullName evidence="4">FHA domain-containing protein</fullName>
    </submittedName>
</protein>
<dbReference type="RefSeq" id="WP_270684482.1">
    <property type="nucleotide sequence ID" value="NZ_JAQFWQ010000013.1"/>
</dbReference>
<accession>A0ABT4U0B4</accession>
<feature type="domain" description="FHA" evidence="3">
    <location>
        <begin position="137"/>
        <end position="196"/>
    </location>
</feature>
<dbReference type="SUPFAM" id="SSF49879">
    <property type="entry name" value="SMAD/FHA domain"/>
    <property type="match status" value="1"/>
</dbReference>
<evidence type="ECO:0000313" key="4">
    <source>
        <dbReference type="EMBL" id="MDA2810386.1"/>
    </source>
</evidence>
<comment type="caution">
    <text evidence="4">The sequence shown here is derived from an EMBL/GenBank/DDBJ whole genome shotgun (WGS) entry which is preliminary data.</text>
</comment>
<dbReference type="InterPro" id="IPR050923">
    <property type="entry name" value="Cell_Proc_Reg/RNA_Proc"/>
</dbReference>
<gene>
    <name evidence="4" type="ORF">O4J56_07015</name>
</gene>
<evidence type="ECO:0000259" key="3">
    <source>
        <dbReference type="PROSITE" id="PS50006"/>
    </source>
</evidence>
<dbReference type="CDD" id="cd00060">
    <property type="entry name" value="FHA"/>
    <property type="match status" value="1"/>
</dbReference>
<evidence type="ECO:0000256" key="1">
    <source>
        <dbReference type="ARBA" id="ARBA00022553"/>
    </source>
</evidence>
<dbReference type="PROSITE" id="PS50006">
    <property type="entry name" value="FHA_DOMAIN"/>
    <property type="match status" value="1"/>
</dbReference>
<feature type="compositionally biased region" description="Polar residues" evidence="2">
    <location>
        <begin position="58"/>
        <end position="67"/>
    </location>
</feature>
<evidence type="ECO:0000313" key="5">
    <source>
        <dbReference type="Proteomes" id="UP001527866"/>
    </source>
</evidence>
<sequence>MARCPAGHDSAAQDYCDVCGVRMDARGPGRVPQPCPNCATPRTGRFCEECGHDFALGDTTQPGSLRTSVPPRGRRTGPASAPSAPTSMPGLWRAVVTADPAVYQAMADRGMLDPEELAFPFPARTQVRRVPLNKPEVHIGRRSQRRGILPEIDLGGPPEDVAVSHRHAVLLARPGGAWVIVDLGATNGTTINGTDDPITPHHEYEVRDGDRVYVGAWTVITLQKG</sequence>
<name>A0ABT4U0B4_9ACTN</name>
<organism evidence="4 5">
    <name type="scientific">Nocardiopsis endophytica</name>
    <dbReference type="NCBI Taxonomy" id="3018445"/>
    <lineage>
        <taxon>Bacteria</taxon>
        <taxon>Bacillati</taxon>
        <taxon>Actinomycetota</taxon>
        <taxon>Actinomycetes</taxon>
        <taxon>Streptosporangiales</taxon>
        <taxon>Nocardiopsidaceae</taxon>
        <taxon>Nocardiopsis</taxon>
    </lineage>
</organism>
<dbReference type="Proteomes" id="UP001527866">
    <property type="component" value="Unassembled WGS sequence"/>
</dbReference>
<feature type="region of interest" description="Disordered" evidence="2">
    <location>
        <begin position="57"/>
        <end position="88"/>
    </location>
</feature>